<name>A0AAN8JMG7_PATCE</name>
<evidence type="ECO:0000313" key="2">
    <source>
        <dbReference type="Proteomes" id="UP001347796"/>
    </source>
</evidence>
<sequence length="591" mass="67551">MDNPFLHYGRMLIVQRAKESMDVEICDAIRKLTLGCFDRESGEIFQARLTANLDEVMVIDSGMGKTFLIQRMAFFAFQNHPENISSLFGVIRYVFRAISVVDTICEFADVNDGEPDIAMKTVYLNEFDKTIDKLVEKLTVKKLKKRMDILQEFYDIAKSAYIDCNPASSNFITTKILHLMYRVCKNSVMYIEFPPVAINMLILDCQSVSIMKYPSYILKRFKDVPPFIILDQSQNAQKLKLQAQAYEMKHIYSLAIQRGKEARDLMVTEEDKEDMTEFIKRIEEKQRINEKNIPSVKQQSETITTEDENEDIIDDIDAVIDGHIEPVIQAVELQLINGQFNPSAAKQFHGDILEYLASRASSEYQTRLPCSSDVQVLARILCGLTAITKKLSKSGHIWFGLVKYLCHVMALFGHCCKRDQSVSERPTILLQAELDNLFQECYQNTIAAEKMSSKEIIQFIEEMMAIAELALMNGKNDACIYITDIIVKLHIHLLSGEEGMALLPDLFILHINSADIKVFPDYVIGVCQSTLALLSCTRKQRGKALELEAMALKEKRRCQEAIEKARLAQATFENTTDKERMSMFIENIDKF</sequence>
<keyword evidence="2" id="KW-1185">Reference proteome</keyword>
<gene>
    <name evidence="1" type="ORF">SNE40_011746</name>
</gene>
<dbReference type="Proteomes" id="UP001347796">
    <property type="component" value="Unassembled WGS sequence"/>
</dbReference>
<dbReference type="EMBL" id="JAZGQO010000008">
    <property type="protein sequence ID" value="KAK6179365.1"/>
    <property type="molecule type" value="Genomic_DNA"/>
</dbReference>
<proteinExistence type="predicted"/>
<accession>A0AAN8JMG7</accession>
<dbReference type="AlphaFoldDB" id="A0AAN8JMG7"/>
<reference evidence="1 2" key="1">
    <citation type="submission" date="2024-01" db="EMBL/GenBank/DDBJ databases">
        <title>The genome of the rayed Mediterranean limpet Patella caerulea (Linnaeus, 1758).</title>
        <authorList>
            <person name="Anh-Thu Weber A."/>
            <person name="Halstead-Nussloch G."/>
        </authorList>
    </citation>
    <scope>NUCLEOTIDE SEQUENCE [LARGE SCALE GENOMIC DNA]</scope>
    <source>
        <strain evidence="1">AATW-2023a</strain>
        <tissue evidence="1">Whole specimen</tissue>
    </source>
</reference>
<evidence type="ECO:0000313" key="1">
    <source>
        <dbReference type="EMBL" id="KAK6179365.1"/>
    </source>
</evidence>
<protein>
    <submittedName>
        <fullName evidence="1">Uncharacterized protein</fullName>
    </submittedName>
</protein>
<comment type="caution">
    <text evidence="1">The sequence shown here is derived from an EMBL/GenBank/DDBJ whole genome shotgun (WGS) entry which is preliminary data.</text>
</comment>
<organism evidence="1 2">
    <name type="scientific">Patella caerulea</name>
    <name type="common">Rayed Mediterranean limpet</name>
    <dbReference type="NCBI Taxonomy" id="87958"/>
    <lineage>
        <taxon>Eukaryota</taxon>
        <taxon>Metazoa</taxon>
        <taxon>Spiralia</taxon>
        <taxon>Lophotrochozoa</taxon>
        <taxon>Mollusca</taxon>
        <taxon>Gastropoda</taxon>
        <taxon>Patellogastropoda</taxon>
        <taxon>Patelloidea</taxon>
        <taxon>Patellidae</taxon>
        <taxon>Patella</taxon>
    </lineage>
</organism>